<feature type="domain" description="AAA" evidence="1">
    <location>
        <begin position="118"/>
        <end position="297"/>
    </location>
</feature>
<dbReference type="InterPro" id="IPR027417">
    <property type="entry name" value="P-loop_NTPase"/>
</dbReference>
<dbReference type="InterPro" id="IPR025669">
    <property type="entry name" value="AAA_dom"/>
</dbReference>
<proteinExistence type="predicted"/>
<dbReference type="SUPFAM" id="SSF52540">
    <property type="entry name" value="P-loop containing nucleoside triphosphate hydrolases"/>
    <property type="match status" value="1"/>
</dbReference>
<evidence type="ECO:0000313" key="3">
    <source>
        <dbReference type="Proteomes" id="UP000054770"/>
    </source>
</evidence>
<dbReference type="RefSeq" id="WP_200828937.1">
    <property type="nucleotide sequence ID" value="NZ_FCON02000233.1"/>
</dbReference>
<accession>A0A158L0K7</accession>
<evidence type="ECO:0000313" key="2">
    <source>
        <dbReference type="EMBL" id="SAL86539.1"/>
    </source>
</evidence>
<organism evidence="2 3">
    <name type="scientific">Caballeronia choica</name>
    <dbReference type="NCBI Taxonomy" id="326476"/>
    <lineage>
        <taxon>Bacteria</taxon>
        <taxon>Pseudomonadati</taxon>
        <taxon>Pseudomonadota</taxon>
        <taxon>Betaproteobacteria</taxon>
        <taxon>Burkholderiales</taxon>
        <taxon>Burkholderiaceae</taxon>
        <taxon>Caballeronia</taxon>
    </lineage>
</organism>
<keyword evidence="3" id="KW-1185">Reference proteome</keyword>
<dbReference type="AlphaFoldDB" id="A0A158L0K7"/>
<dbReference type="CDD" id="cd02042">
    <property type="entry name" value="ParAB_family"/>
    <property type="match status" value="1"/>
</dbReference>
<gene>
    <name evidence="2" type="ORF">AWB68_08062</name>
</gene>
<sequence>MTVNDLLISKVAEIDQSVSIADIRDVVAAQALDMLDQVRATMLEPYPRKHPPTFTGAQIATLCGIDKQRLKYLTTKLGLPSGTQTGAGRAKVFTLEETLTWIHATSTRAQRPEGVRGRVVAFANFKGGVAKTSTSVSVAQKLTLLGRKVLLIDCDPQGSATQLCGFAPDAEIAETDTLLPLIYGDESTLHYAVRETYWKNLDLIPGCNTLQDAEYAIPSHILHDSRYEFWDIVNKGLRPLLAEYDAVVIDTPPALSYLTTNVLMAADAIIMPLPPEALDFASSTQFWMMFSEITSRLPKSENKRYDFLNIFMTKVRPFEASKGVQGWIRKAYGDRVFPLHVPDSKVQAAALGALSTIYDQKRLDVDSDGDTRMTGEQYERLKAPLDGLSEFIDDQFVRIWAKEVANEQAA</sequence>
<name>A0A158L0K7_9BURK</name>
<dbReference type="Gene3D" id="3.40.50.300">
    <property type="entry name" value="P-loop containing nucleotide triphosphate hydrolases"/>
    <property type="match status" value="1"/>
</dbReference>
<comment type="caution">
    <text evidence="2">The sequence shown here is derived from an EMBL/GenBank/DDBJ whole genome shotgun (WGS) entry which is preliminary data.</text>
</comment>
<dbReference type="EMBL" id="FCON02000233">
    <property type="protein sequence ID" value="SAL86539.1"/>
    <property type="molecule type" value="Genomic_DNA"/>
</dbReference>
<reference evidence="2" key="1">
    <citation type="submission" date="2016-01" db="EMBL/GenBank/DDBJ databases">
        <authorList>
            <person name="Peeters C."/>
        </authorList>
    </citation>
    <scope>NUCLEOTIDE SEQUENCE [LARGE SCALE GENOMIC DNA]</scope>
    <source>
        <strain evidence="2">LMG 22940</strain>
    </source>
</reference>
<dbReference type="Pfam" id="PF13614">
    <property type="entry name" value="AAA_31"/>
    <property type="match status" value="1"/>
</dbReference>
<evidence type="ECO:0000259" key="1">
    <source>
        <dbReference type="Pfam" id="PF13614"/>
    </source>
</evidence>
<protein>
    <submittedName>
        <fullName evidence="2">Cobyrinic acid a,c-diamide synthase</fullName>
    </submittedName>
</protein>
<dbReference type="PANTHER" id="PTHR13696">
    <property type="entry name" value="P-LOOP CONTAINING NUCLEOSIDE TRIPHOSPHATE HYDROLASE"/>
    <property type="match status" value="1"/>
</dbReference>
<dbReference type="PANTHER" id="PTHR13696:SF52">
    <property type="entry name" value="PARA FAMILY PROTEIN CT_582"/>
    <property type="match status" value="1"/>
</dbReference>
<dbReference type="InterPro" id="IPR050678">
    <property type="entry name" value="DNA_Partitioning_ATPase"/>
</dbReference>
<dbReference type="Proteomes" id="UP000054770">
    <property type="component" value="Unassembled WGS sequence"/>
</dbReference>